<evidence type="ECO:0008006" key="4">
    <source>
        <dbReference type="Google" id="ProtNLM"/>
    </source>
</evidence>
<keyword evidence="1" id="KW-0732">Signal</keyword>
<dbReference type="RefSeq" id="WP_244759633.1">
    <property type="nucleotide sequence ID" value="NZ_JALJCJ010000001.1"/>
</dbReference>
<reference evidence="2" key="1">
    <citation type="submission" date="2022-04" db="EMBL/GenBank/DDBJ databases">
        <title>Shinella lacus sp. nov., a novel member of the genus Shinella from water.</title>
        <authorList>
            <person name="Deng Y."/>
        </authorList>
    </citation>
    <scope>NUCLEOTIDE SEQUENCE</scope>
    <source>
        <strain evidence="2">JCM 31239</strain>
    </source>
</reference>
<gene>
    <name evidence="2" type="ORF">GB928_021150</name>
</gene>
<sequence length="481" mass="52267">MRRQILMASAAFALVSASPAAAQEISPAGAEALQQRLTHYLPKDIVDAGLVTVKAASSFYELRFDPTVLMEQAKKGKVQVEGLKPVMAYLRPQPEGTYRVEANNSFDIKGTMPGQGSFTYFIDTMKTDGIYDPEILYFTSADWSVKRIAFSSTTQQESVSASFGESAMRITSEKKAPGTIDISSTGVMKAFSETITGGPSGRVDIGADTLDIDVSLDGARYKVFQDLVFFVLDNMHKDKLEAVDAARLKDLLRASLPVFDNLTETIKASNVTVGTDKGIFGADAVTYNIDMNGIGHSTRVGFGFGVEHPKPPAGILPAEFAEALPERANFKAAVTNLDLAGAVTYLIDHADFTKPEPLTEEQNREIGRIILPNGAMTVEFEDVSAVSPIYDLEVSGKMMVYPEQKDRHSADVTVTMRDFDKTITYLQRNAGKVPQFGQVSFGLLMMKGLARKGEGGAQIWDLTVGEDGKVLINGQPLPFQQ</sequence>
<evidence type="ECO:0000313" key="3">
    <source>
        <dbReference type="Proteomes" id="UP001177080"/>
    </source>
</evidence>
<protein>
    <recommendedName>
        <fullName evidence="4">DUF2125 domain-containing protein</fullName>
    </recommendedName>
</protein>
<proteinExistence type="predicted"/>
<evidence type="ECO:0000256" key="1">
    <source>
        <dbReference type="SAM" id="SignalP"/>
    </source>
</evidence>
<evidence type="ECO:0000313" key="2">
    <source>
        <dbReference type="EMBL" id="MDO6123707.1"/>
    </source>
</evidence>
<comment type="caution">
    <text evidence="2">The sequence shown here is derived from an EMBL/GenBank/DDBJ whole genome shotgun (WGS) entry which is preliminary data.</text>
</comment>
<organism evidence="2 3">
    <name type="scientific">Shinella curvata</name>
    <dbReference type="NCBI Taxonomy" id="1817964"/>
    <lineage>
        <taxon>Bacteria</taxon>
        <taxon>Pseudomonadati</taxon>
        <taxon>Pseudomonadota</taxon>
        <taxon>Alphaproteobacteria</taxon>
        <taxon>Hyphomicrobiales</taxon>
        <taxon>Rhizobiaceae</taxon>
        <taxon>Shinella</taxon>
    </lineage>
</organism>
<feature type="chain" id="PRO_5047532200" description="DUF2125 domain-containing protein" evidence="1">
    <location>
        <begin position="23"/>
        <end position="481"/>
    </location>
</feature>
<feature type="signal peptide" evidence="1">
    <location>
        <begin position="1"/>
        <end position="22"/>
    </location>
</feature>
<dbReference type="Proteomes" id="UP001177080">
    <property type="component" value="Unassembled WGS sequence"/>
</dbReference>
<keyword evidence="3" id="KW-1185">Reference proteome</keyword>
<accession>A0ABT8XJ18</accession>
<dbReference type="EMBL" id="WHSC02000009">
    <property type="protein sequence ID" value="MDO6123707.1"/>
    <property type="molecule type" value="Genomic_DNA"/>
</dbReference>
<name>A0ABT8XJ18_9HYPH</name>